<dbReference type="Proteomes" id="UP001163321">
    <property type="component" value="Chromosome 6"/>
</dbReference>
<keyword evidence="2" id="KW-1185">Reference proteome</keyword>
<sequence>MTATKRTDPVDAKPSTRRPSVQTFVLNRAAPSWTPSTASRTKKFVPSVTAPTFVPAARKCTVDEHTNTTAASPTQAPPPATTEASPVKPRDDAPSSTPSSPVTSMGSSSASEPEVDEDVPQDEADGAVPRQAARKVYTIAHLLELEPDVSCCVTPERVRGLVVAAEKPPSGRRALVSNSERKSTTSPRRRARPTRTDPPPTNCAPLVINDATRWKPSHAIISTPASSHTAAVKEATALLNKLSMEKFTVLSDALIRVATQHEDVLRDVVALILAKAQLEWHFSTMYAALCAKMTRPHASPATLEAPHKLFRHVLLHHCQASFDHAVQEQHAVMLLKRKRLGHMRFVGELYNHHVIRGRIMHECIGRLFRAGTSDALECLCTLLTTMGKALETQARDKSEQERIEAYFASMYRIETEETTLSARIRFMLHDVRDLRANRWQPRRQETPAMTLAQVHAVVEQEDEAGRHHRVGSVSRRAKPGPPDADGWATVGGTGRVRDQVVAARPPVPVPAPVKSETTVAQTLYAIVADVVVEEDVDAAVARVVALDVPSAYVEKVASWVMTRGLEKDDATRVACGHVLVALVAHRVVGAQSVVDAVAAVVAALDDWALDIPLVVAYLSVVLAPCFVHEVVTLDVLMARDVATEKKVELVGHVLRRIAHVYDHGTVTNVVTASTGAWRKVLDDTRDGPEAFCAAYGLEFLLN</sequence>
<evidence type="ECO:0000313" key="2">
    <source>
        <dbReference type="Proteomes" id="UP001163321"/>
    </source>
</evidence>
<comment type="caution">
    <text evidence="1">The sequence shown here is derived from an EMBL/GenBank/DDBJ whole genome shotgun (WGS) entry which is preliminary data.</text>
</comment>
<dbReference type="EMBL" id="CM047585">
    <property type="protein sequence ID" value="KAI9910581.1"/>
    <property type="molecule type" value="Genomic_DNA"/>
</dbReference>
<gene>
    <name evidence="1" type="ORF">PsorP6_010408</name>
</gene>
<name>A0ACC0VYP3_9STRA</name>
<protein>
    <submittedName>
        <fullName evidence="1">Uncharacterized protein</fullName>
    </submittedName>
</protein>
<evidence type="ECO:0000313" key="1">
    <source>
        <dbReference type="EMBL" id="KAI9910581.1"/>
    </source>
</evidence>
<organism evidence="1 2">
    <name type="scientific">Peronosclerospora sorghi</name>
    <dbReference type="NCBI Taxonomy" id="230839"/>
    <lineage>
        <taxon>Eukaryota</taxon>
        <taxon>Sar</taxon>
        <taxon>Stramenopiles</taxon>
        <taxon>Oomycota</taxon>
        <taxon>Peronosporomycetes</taxon>
        <taxon>Peronosporales</taxon>
        <taxon>Peronosporaceae</taxon>
        <taxon>Peronosclerospora</taxon>
    </lineage>
</organism>
<accession>A0ACC0VYP3</accession>
<reference evidence="1 2" key="1">
    <citation type="journal article" date="2022" name="bioRxiv">
        <title>The genome of the oomycete Peronosclerospora sorghi, a cosmopolitan pathogen of maize and sorghum, is inflated with dispersed pseudogenes.</title>
        <authorList>
            <person name="Fletcher K."/>
            <person name="Martin F."/>
            <person name="Isakeit T."/>
            <person name="Cavanaugh K."/>
            <person name="Magill C."/>
            <person name="Michelmore R."/>
        </authorList>
    </citation>
    <scope>NUCLEOTIDE SEQUENCE [LARGE SCALE GENOMIC DNA]</scope>
    <source>
        <strain evidence="1">P6</strain>
    </source>
</reference>
<proteinExistence type="predicted"/>